<dbReference type="SUPFAM" id="SSF52540">
    <property type="entry name" value="P-loop containing nucleoside triphosphate hydrolases"/>
    <property type="match status" value="2"/>
</dbReference>
<dbReference type="InterPro" id="IPR030947">
    <property type="entry name" value="EcfA_1"/>
</dbReference>
<keyword evidence="6" id="KW-1278">Translocase</keyword>
<dbReference type="NCBIfam" id="NF010167">
    <property type="entry name" value="PRK13648.1"/>
    <property type="match status" value="2"/>
</dbReference>
<evidence type="ECO:0000256" key="5">
    <source>
        <dbReference type="ARBA" id="ARBA00022840"/>
    </source>
</evidence>
<dbReference type="PROSITE" id="PS50893">
    <property type="entry name" value="ABC_TRANSPORTER_2"/>
    <property type="match status" value="2"/>
</dbReference>
<evidence type="ECO:0000256" key="2">
    <source>
        <dbReference type="ARBA" id="ARBA00022448"/>
    </source>
</evidence>
<keyword evidence="3 8" id="KW-1003">Cell membrane</keyword>
<keyword evidence="5 8" id="KW-0067">ATP-binding</keyword>
<evidence type="ECO:0000259" key="10">
    <source>
        <dbReference type="PROSITE" id="PS50893"/>
    </source>
</evidence>
<proteinExistence type="inferred from homology"/>
<dbReference type="CDD" id="cd03225">
    <property type="entry name" value="ABC_cobalt_CbiO_domain1"/>
    <property type="match status" value="2"/>
</dbReference>
<evidence type="ECO:0000313" key="11">
    <source>
        <dbReference type="EMBL" id="EJZ83735.1"/>
    </source>
</evidence>
<dbReference type="InterPro" id="IPR050095">
    <property type="entry name" value="ECF_ABC_transporter_ATP-bd"/>
</dbReference>
<evidence type="ECO:0000256" key="7">
    <source>
        <dbReference type="ARBA" id="ARBA00023136"/>
    </source>
</evidence>
<dbReference type="AlphaFoldDB" id="K0Z8N3"/>
<name>K0Z8N3_9ACTN</name>
<evidence type="ECO:0000313" key="12">
    <source>
        <dbReference type="Proteomes" id="UP000006069"/>
    </source>
</evidence>
<dbReference type="eggNOG" id="COG1122">
    <property type="taxonomic scope" value="Bacteria"/>
</dbReference>
<comment type="caution">
    <text evidence="11">The sequence shown here is derived from an EMBL/GenBank/DDBJ whole genome shotgun (WGS) entry which is preliminary data.</text>
</comment>
<dbReference type="HOGENOM" id="CLU_000604_86_7_11"/>
<dbReference type="EC" id="7.-.-.-" evidence="8"/>
<dbReference type="SMART" id="SM00382">
    <property type="entry name" value="AAA"/>
    <property type="match status" value="2"/>
</dbReference>
<dbReference type="PANTHER" id="PTHR43553">
    <property type="entry name" value="HEAVY METAL TRANSPORTER"/>
    <property type="match status" value="1"/>
</dbReference>
<dbReference type="GO" id="GO:0016887">
    <property type="term" value="F:ATP hydrolysis activity"/>
    <property type="evidence" value="ECO:0007669"/>
    <property type="project" value="InterPro"/>
</dbReference>
<reference evidence="11 12" key="1">
    <citation type="submission" date="2012-08" db="EMBL/GenBank/DDBJ databases">
        <title>The Genome Sequence of Slackia piriformis YIT 12062.</title>
        <authorList>
            <consortium name="The Broad Institute Genome Sequencing Platform"/>
            <person name="Earl A."/>
            <person name="Ward D."/>
            <person name="Feldgarden M."/>
            <person name="Gevers D."/>
            <person name="Morotomi M."/>
            <person name="Walker B."/>
            <person name="Young S.K."/>
            <person name="Zeng Q."/>
            <person name="Gargeya S."/>
            <person name="Fitzgerald M."/>
            <person name="Haas B."/>
            <person name="Abouelleil A."/>
            <person name="Alvarado L."/>
            <person name="Arachchi H.M."/>
            <person name="Berlin A.M."/>
            <person name="Chapman S.B."/>
            <person name="Goldberg J."/>
            <person name="Griggs A."/>
            <person name="Gujja S."/>
            <person name="Hansen M."/>
            <person name="Howarth C."/>
            <person name="Imamovic A."/>
            <person name="Larimer J."/>
            <person name="McCowen C."/>
            <person name="Montmayeur A."/>
            <person name="Murphy C."/>
            <person name="Neiman D."/>
            <person name="Pearson M."/>
            <person name="Priest M."/>
            <person name="Roberts A."/>
            <person name="Saif S."/>
            <person name="Shea T."/>
            <person name="Sisk P."/>
            <person name="Sykes S."/>
            <person name="Wortman J."/>
            <person name="Nusbaum C."/>
            <person name="Birren B."/>
        </authorList>
    </citation>
    <scope>NUCLEOTIDE SEQUENCE [LARGE SCALE GENOMIC DNA]</scope>
    <source>
        <strain evidence="11 12">YIT 12062</strain>
    </source>
</reference>
<accession>K0Z8N3</accession>
<evidence type="ECO:0000256" key="1">
    <source>
        <dbReference type="ARBA" id="ARBA00004202"/>
    </source>
</evidence>
<comment type="subcellular location">
    <subcellularLocation>
        <location evidence="1 8">Cell membrane</location>
        <topology evidence="1 8">Peripheral membrane protein</topology>
    </subcellularLocation>
</comment>
<dbReference type="PATRIC" id="fig|742818.3.peg.1319"/>
<feature type="region of interest" description="Disordered" evidence="9">
    <location>
        <begin position="288"/>
        <end position="320"/>
    </location>
</feature>
<dbReference type="InterPro" id="IPR003439">
    <property type="entry name" value="ABC_transporter-like_ATP-bd"/>
</dbReference>
<dbReference type="InParanoid" id="K0Z8N3"/>
<evidence type="ECO:0000256" key="6">
    <source>
        <dbReference type="ARBA" id="ARBA00022967"/>
    </source>
</evidence>
<dbReference type="Gene3D" id="3.40.50.300">
    <property type="entry name" value="P-loop containing nucleotide triphosphate hydrolases"/>
    <property type="match status" value="2"/>
</dbReference>
<keyword evidence="4 8" id="KW-0547">Nucleotide-binding</keyword>
<comment type="subunit">
    <text evidence="8">Forms a stable energy-coupling factor (ECF) transporter complex composed of 2 membrane-embedded substrate-binding proteins (S component), 2 ATP-binding proteins (A component) and 2 transmembrane proteins (T component).</text>
</comment>
<dbReference type="GO" id="GO:0005524">
    <property type="term" value="F:ATP binding"/>
    <property type="evidence" value="ECO:0007669"/>
    <property type="project" value="UniProtKB-UniRule"/>
</dbReference>
<dbReference type="NCBIfam" id="TIGR04521">
    <property type="entry name" value="ECF_ATPase_2"/>
    <property type="match status" value="1"/>
</dbReference>
<dbReference type="PANTHER" id="PTHR43553:SF27">
    <property type="entry name" value="ENERGY-COUPLING FACTOR TRANSPORTER ATP-BINDING PROTEIN ECFA2"/>
    <property type="match status" value="1"/>
</dbReference>
<dbReference type="EMBL" id="ADMD01000007">
    <property type="protein sequence ID" value="EJZ83735.1"/>
    <property type="molecule type" value="Genomic_DNA"/>
</dbReference>
<keyword evidence="2 8" id="KW-0813">Transport</keyword>
<comment type="function">
    <text evidence="8">ATP-binding (A) component of a common energy-coupling factor (ECF) ABC-transporter complex.</text>
</comment>
<keyword evidence="7 8" id="KW-0472">Membrane</keyword>
<comment type="similarity">
    <text evidence="8">Belongs to the ABC transporter superfamily. Energy-coupling factor EcfA family.</text>
</comment>
<feature type="domain" description="ABC transporter" evidence="10">
    <location>
        <begin position="2"/>
        <end position="235"/>
    </location>
</feature>
<evidence type="ECO:0000256" key="9">
    <source>
        <dbReference type="SAM" id="MobiDB-lite"/>
    </source>
</evidence>
<dbReference type="RefSeq" id="WP_009139454.1">
    <property type="nucleotide sequence ID" value="NZ_JH815198.1"/>
</dbReference>
<dbReference type="InterPro" id="IPR030946">
    <property type="entry name" value="EcfA2"/>
</dbReference>
<protein>
    <recommendedName>
        <fullName evidence="8">Energy-coupling factor transporter ATP-binding protein EcfA2</fullName>
        <ecNumber evidence="8">7.-.-.-</ecNumber>
    </recommendedName>
</protein>
<evidence type="ECO:0000256" key="4">
    <source>
        <dbReference type="ARBA" id="ARBA00022741"/>
    </source>
</evidence>
<dbReference type="InterPro" id="IPR003593">
    <property type="entry name" value="AAA+_ATPase"/>
</dbReference>
<dbReference type="InterPro" id="IPR017871">
    <property type="entry name" value="ABC_transporter-like_CS"/>
</dbReference>
<dbReference type="Proteomes" id="UP000006069">
    <property type="component" value="Unassembled WGS sequence"/>
</dbReference>
<keyword evidence="12" id="KW-1185">Reference proteome</keyword>
<dbReference type="Pfam" id="PF00005">
    <property type="entry name" value="ABC_tran"/>
    <property type="match status" value="2"/>
</dbReference>
<dbReference type="NCBIfam" id="TIGR04520">
    <property type="entry name" value="ECF_ATPase_1"/>
    <property type="match status" value="1"/>
</dbReference>
<evidence type="ECO:0000256" key="3">
    <source>
        <dbReference type="ARBA" id="ARBA00022475"/>
    </source>
</evidence>
<evidence type="ECO:0000256" key="8">
    <source>
        <dbReference type="RuleBase" id="RU365104"/>
    </source>
</evidence>
<dbReference type="FunFam" id="3.40.50.300:FF:000224">
    <property type="entry name" value="Energy-coupling factor transporter ATP-binding protein EcfA"/>
    <property type="match status" value="2"/>
</dbReference>
<dbReference type="InterPro" id="IPR015856">
    <property type="entry name" value="ABC_transpr_CbiO/EcfA_su"/>
</dbReference>
<dbReference type="GO" id="GO:0043190">
    <property type="term" value="C:ATP-binding cassette (ABC) transporter complex"/>
    <property type="evidence" value="ECO:0007669"/>
    <property type="project" value="TreeGrafter"/>
</dbReference>
<dbReference type="GO" id="GO:0042626">
    <property type="term" value="F:ATPase-coupled transmembrane transporter activity"/>
    <property type="evidence" value="ECO:0007669"/>
    <property type="project" value="TreeGrafter"/>
</dbReference>
<dbReference type="PROSITE" id="PS00211">
    <property type="entry name" value="ABC_TRANSPORTER_1"/>
    <property type="match status" value="2"/>
</dbReference>
<organism evidence="11 12">
    <name type="scientific">Slackia piriformis YIT 12062</name>
    <dbReference type="NCBI Taxonomy" id="742818"/>
    <lineage>
        <taxon>Bacteria</taxon>
        <taxon>Bacillati</taxon>
        <taxon>Actinomycetota</taxon>
        <taxon>Coriobacteriia</taxon>
        <taxon>Eggerthellales</taxon>
        <taxon>Eggerthellaceae</taxon>
        <taxon>Slackia</taxon>
    </lineage>
</organism>
<dbReference type="InterPro" id="IPR027417">
    <property type="entry name" value="P-loop_NTPase"/>
</dbReference>
<dbReference type="OrthoDB" id="9806471at2"/>
<sequence>MITCTNVEFTYDGDRLVLAGINAHIAPGEFVCILGGNGSGKSTLAKHFNALLVPDAGSVTTDGMSTADEENLYAIRSTAGMVFQNPDDQLVASLVEDDVAFGPENLGVETAEIALRVRSALEEVGLVGFEKHETNALSGGQKQRVAIAGVLAMNPKILILDEASSMLDPRGRKGLMRVCKELHERGMTIVMITHFMEEAAEADRIIVLEQGRVALEGAPDKVLARTDVLGRLNLEVPFACRLSTALRERDACIPVCIRENALADAIVQAADSALLAKRCEAAKKNAIRDASKSAAADNTPAAGSSPAESPTAGSASAPNEALAAATDSVSMTDARKNIAPFIEFDHVSHTYLDASRAKKNRSKKHDKQAKWGNDPNAVWALHDATFSIAKGEFVGIAGHTGSGKSTLIQHMNGILKPTCGRVLVEGKDIADRKEANVARSKVGVVFQYPERQLFAATVYDDVAFGPRNMGLDEHEIDVRVRESLARVDLDFEALKDTSPFELSGGQQRRVAFAGVLAMRPSVLVLDEPTAGLDPAARRDFLALISSLHKKMGLTVIMVSHSMDDLAAFCQKLIVLKEGDTFAMGAPETVFLQEKELEAIGLGVPAAQRMASKLRERGIPMPDCTLYTIESLVEMLAPTLSDEATRSKANKEDVR</sequence>
<gene>
    <name evidence="11" type="ORF">HMPREF9451_01256</name>
</gene>
<feature type="domain" description="ABC transporter" evidence="10">
    <location>
        <begin position="342"/>
        <end position="602"/>
    </location>
</feature>